<accession>A0ABP0MZU3</accession>
<dbReference type="PANTHER" id="PTHR42873:SF1">
    <property type="entry name" value="S-ADENOSYLMETHIONINE-DEPENDENT METHYLTRANSFERASE DOMAIN-CONTAINING PROTEIN"/>
    <property type="match status" value="1"/>
</dbReference>
<dbReference type="Proteomes" id="UP001642464">
    <property type="component" value="Unassembled WGS sequence"/>
</dbReference>
<name>A0ABP0MZU3_9DINO</name>
<dbReference type="Gene3D" id="3.40.50.150">
    <property type="entry name" value="Vaccinia Virus protein VP39"/>
    <property type="match status" value="1"/>
</dbReference>
<dbReference type="SUPFAM" id="SSF53335">
    <property type="entry name" value="S-adenosyl-L-methionine-dependent methyltransferases"/>
    <property type="match status" value="1"/>
</dbReference>
<evidence type="ECO:0000256" key="3">
    <source>
        <dbReference type="ARBA" id="ARBA00022691"/>
    </source>
</evidence>
<dbReference type="CDD" id="cd02440">
    <property type="entry name" value="AdoMet_MTases"/>
    <property type="match status" value="1"/>
</dbReference>
<dbReference type="EMBL" id="CAXAMM010025491">
    <property type="protein sequence ID" value="CAK9057042.1"/>
    <property type="molecule type" value="Genomic_DNA"/>
</dbReference>
<keyword evidence="2" id="KW-0808">Transferase</keyword>
<organism evidence="5 6">
    <name type="scientific">Durusdinium trenchii</name>
    <dbReference type="NCBI Taxonomy" id="1381693"/>
    <lineage>
        <taxon>Eukaryota</taxon>
        <taxon>Sar</taxon>
        <taxon>Alveolata</taxon>
        <taxon>Dinophyceae</taxon>
        <taxon>Suessiales</taxon>
        <taxon>Symbiodiniaceae</taxon>
        <taxon>Durusdinium</taxon>
    </lineage>
</organism>
<dbReference type="GO" id="GO:0032259">
    <property type="term" value="P:methylation"/>
    <property type="evidence" value="ECO:0007669"/>
    <property type="project" value="UniProtKB-KW"/>
</dbReference>
<evidence type="ECO:0000259" key="4">
    <source>
        <dbReference type="Pfam" id="PF10672"/>
    </source>
</evidence>
<keyword evidence="6" id="KW-1185">Reference proteome</keyword>
<sequence>MGRDGLAPHFSARLFAEPFYRLAHGEADHLPGLVIDRYDDHLCIQPFSGLDELLWPIADALDEVLKPKVVIIRQDTPGRRREKAALKREVLKGSYQGPSELREHGASFAVDLLSGQKTGWYYDQRENRLMLANLVRGSLPRVLDVYSYVGGFGVLLAHYGAASVLCVDSSEAALELLRRSAAMNAVQSCVRSIRADAMDFLQEKSRQKAAGEDLEDSEFDLVILDPPNLGVDRLTASKALRHYEKLVTAAASLCAPGGMLFVASCTFSIGERELMGVCHRSLAWLQRDYRLVSSGAQAGGPPANVPLLAALAPQLQQRLSADQLRAPHLAQVCGAYCHARFLESTHVTVILEAARFTLKEATPLELTRLVRAGIRAKAANAELVIKEAAWLAGAQAEVMLPHELARTAGTFGGECAAFLAASDGGEVEAVEAFAALGSPRRWWKGGIAWKKGWMRMIQRLMDEIGVEATGEALRFDMS</sequence>
<keyword evidence="1 5" id="KW-0489">Methyltransferase</keyword>
<evidence type="ECO:0000256" key="1">
    <source>
        <dbReference type="ARBA" id="ARBA00022603"/>
    </source>
</evidence>
<comment type="caution">
    <text evidence="5">The sequence shown here is derived from an EMBL/GenBank/DDBJ whole genome shotgun (WGS) entry which is preliminary data.</text>
</comment>
<dbReference type="InterPro" id="IPR029063">
    <property type="entry name" value="SAM-dependent_MTases_sf"/>
</dbReference>
<protein>
    <submittedName>
        <fullName evidence="5">Ribosomal RNA large subunit methyltransferase I (23S rRNA m5C1962 methyltransferase) (rRNA (cytosine-C(5)-)-methyltransferase RlmI)</fullName>
    </submittedName>
</protein>
<dbReference type="GO" id="GO:0008168">
    <property type="term" value="F:methyltransferase activity"/>
    <property type="evidence" value="ECO:0007669"/>
    <property type="project" value="UniProtKB-KW"/>
</dbReference>
<keyword evidence="3" id="KW-0949">S-adenosyl-L-methionine</keyword>
<dbReference type="Gene3D" id="3.30.750.80">
    <property type="entry name" value="RNA methyltransferase domain (HRMD) like"/>
    <property type="match status" value="1"/>
</dbReference>
<evidence type="ECO:0000313" key="5">
    <source>
        <dbReference type="EMBL" id="CAK9057042.1"/>
    </source>
</evidence>
<dbReference type="Pfam" id="PF10672">
    <property type="entry name" value="Methyltrans_SAM"/>
    <property type="match status" value="1"/>
</dbReference>
<evidence type="ECO:0000313" key="6">
    <source>
        <dbReference type="Proteomes" id="UP001642464"/>
    </source>
</evidence>
<gene>
    <name evidence="5" type="ORF">SCF082_LOCUS30672</name>
</gene>
<reference evidence="5 6" key="1">
    <citation type="submission" date="2024-02" db="EMBL/GenBank/DDBJ databases">
        <authorList>
            <person name="Chen Y."/>
            <person name="Shah S."/>
            <person name="Dougan E. K."/>
            <person name="Thang M."/>
            <person name="Chan C."/>
        </authorList>
    </citation>
    <scope>NUCLEOTIDE SEQUENCE [LARGE SCALE GENOMIC DNA]</scope>
</reference>
<dbReference type="InterPro" id="IPR019614">
    <property type="entry name" value="SAM-dep_methyl-trfase"/>
</dbReference>
<evidence type="ECO:0000256" key="2">
    <source>
        <dbReference type="ARBA" id="ARBA00022679"/>
    </source>
</evidence>
<dbReference type="PANTHER" id="PTHR42873">
    <property type="entry name" value="RIBOSOMAL RNA LARGE SUBUNIT METHYLTRANSFERASE"/>
    <property type="match status" value="1"/>
</dbReference>
<feature type="domain" description="S-adenosylmethionine-dependent methyltransferase" evidence="4">
    <location>
        <begin position="89"/>
        <end position="275"/>
    </location>
</feature>
<proteinExistence type="predicted"/>
<dbReference type="CDD" id="cd11572">
    <property type="entry name" value="RlmI_M_like"/>
    <property type="match status" value="1"/>
</dbReference>